<accession>A0A1S8JR82</accession>
<dbReference type="InterPro" id="IPR036388">
    <property type="entry name" value="WH-like_DNA-bd_sf"/>
</dbReference>
<name>A0A1S8JR82_ENTFC</name>
<dbReference type="PRINTS" id="PR00598">
    <property type="entry name" value="HTHMARR"/>
</dbReference>
<dbReference type="SMART" id="SM00347">
    <property type="entry name" value="HTH_MARR"/>
    <property type="match status" value="1"/>
</dbReference>
<proteinExistence type="predicted"/>
<dbReference type="Gene3D" id="1.10.10.10">
    <property type="entry name" value="Winged helix-like DNA-binding domain superfamily/Winged helix DNA-binding domain"/>
    <property type="match status" value="1"/>
</dbReference>
<dbReference type="InterPro" id="IPR000835">
    <property type="entry name" value="HTH_MarR-typ"/>
</dbReference>
<evidence type="ECO:0000256" key="3">
    <source>
        <dbReference type="ARBA" id="ARBA00023163"/>
    </source>
</evidence>
<reference evidence="4 5" key="1">
    <citation type="submission" date="2017-02" db="EMBL/GenBank/DDBJ databases">
        <title>Clonality and virulence of isolates of VRE in Hematopoietic Stem Cell Transplanted (HSCT) patients.</title>
        <authorList>
            <person name="Marchi A.P."/>
            <person name="Martins R.C."/>
            <person name="Marie S.K."/>
            <person name="Levin A.S."/>
            <person name="Costa S.F."/>
        </authorList>
    </citation>
    <scope>NUCLEOTIDE SEQUENCE [LARGE SCALE GENOMIC DNA]</scope>
    <source>
        <strain evidence="4 5">LIM1759</strain>
    </source>
</reference>
<dbReference type="InterPro" id="IPR036390">
    <property type="entry name" value="WH_DNA-bd_sf"/>
</dbReference>
<dbReference type="Proteomes" id="UP000191171">
    <property type="component" value="Unassembled WGS sequence"/>
</dbReference>
<dbReference type="AlphaFoldDB" id="A0A1S8JR82"/>
<protein>
    <submittedName>
        <fullName evidence="4">Transcriptional regulator</fullName>
    </submittedName>
</protein>
<evidence type="ECO:0000256" key="1">
    <source>
        <dbReference type="ARBA" id="ARBA00023015"/>
    </source>
</evidence>
<keyword evidence="1" id="KW-0805">Transcription regulation</keyword>
<dbReference type="PANTHER" id="PTHR42756:SF1">
    <property type="entry name" value="TRANSCRIPTIONAL REPRESSOR OF EMRAB OPERON"/>
    <property type="match status" value="1"/>
</dbReference>
<dbReference type="PANTHER" id="PTHR42756">
    <property type="entry name" value="TRANSCRIPTIONAL REGULATOR, MARR"/>
    <property type="match status" value="1"/>
</dbReference>
<keyword evidence="3" id="KW-0804">Transcription</keyword>
<evidence type="ECO:0000256" key="2">
    <source>
        <dbReference type="ARBA" id="ARBA00023125"/>
    </source>
</evidence>
<dbReference type="InterPro" id="IPR011991">
    <property type="entry name" value="ArsR-like_HTH"/>
</dbReference>
<evidence type="ECO:0000313" key="4">
    <source>
        <dbReference type="EMBL" id="OOL83479.1"/>
    </source>
</evidence>
<dbReference type="PROSITE" id="PS50995">
    <property type="entry name" value="HTH_MARR_2"/>
    <property type="match status" value="1"/>
</dbReference>
<dbReference type="GO" id="GO:0003677">
    <property type="term" value="F:DNA binding"/>
    <property type="evidence" value="ECO:0007669"/>
    <property type="project" value="UniProtKB-KW"/>
</dbReference>
<dbReference type="SUPFAM" id="SSF46785">
    <property type="entry name" value="Winged helix' DNA-binding domain"/>
    <property type="match status" value="1"/>
</dbReference>
<dbReference type="Pfam" id="PF01047">
    <property type="entry name" value="MarR"/>
    <property type="match status" value="1"/>
</dbReference>
<keyword evidence="2" id="KW-0238">DNA-binding</keyword>
<comment type="caution">
    <text evidence="4">The sequence shown here is derived from an EMBL/GenBank/DDBJ whole genome shotgun (WGS) entry which is preliminary data.</text>
</comment>
<gene>
    <name evidence="4" type="ORF">B1P95_03715</name>
</gene>
<evidence type="ECO:0000313" key="5">
    <source>
        <dbReference type="Proteomes" id="UP000191171"/>
    </source>
</evidence>
<organism evidence="4 5">
    <name type="scientific">Enterococcus faecium</name>
    <name type="common">Streptococcus faecium</name>
    <dbReference type="NCBI Taxonomy" id="1352"/>
    <lineage>
        <taxon>Bacteria</taxon>
        <taxon>Bacillati</taxon>
        <taxon>Bacillota</taxon>
        <taxon>Bacilli</taxon>
        <taxon>Lactobacillales</taxon>
        <taxon>Enterococcaceae</taxon>
        <taxon>Enterococcus</taxon>
    </lineage>
</organism>
<dbReference type="CDD" id="cd00090">
    <property type="entry name" value="HTH_ARSR"/>
    <property type="match status" value="1"/>
</dbReference>
<dbReference type="GO" id="GO:0003700">
    <property type="term" value="F:DNA-binding transcription factor activity"/>
    <property type="evidence" value="ECO:0007669"/>
    <property type="project" value="InterPro"/>
</dbReference>
<sequence length="179" mass="20829">MTFFFFYSIIDKSIVDESIIRKEEIMSLEEISHLLYQIKLADQKIVQIFEENIGISLTRYEIMMRLKEENPLLQSSLQEKLQIDQGAVTRHLKVLEANGYVSRQRNPQNNREVYVALTEKAQKKIEHCEMDHKDTGSVLSPAFSDVEMKQFLTLLDKLNTQLCNITTETKEVNNNGTKK</sequence>
<dbReference type="EMBL" id="MVGJ01000015">
    <property type="protein sequence ID" value="OOL83479.1"/>
    <property type="molecule type" value="Genomic_DNA"/>
</dbReference>